<keyword evidence="2" id="KW-1185">Reference proteome</keyword>
<sequence length="63" mass="7197">MTRNFLHARNGAIAGKAERQPGHSCRWLLNLWEILMFAPQAGVTTWDRLQAGRGQYIQSIFIV</sequence>
<organism evidence="1 2">
    <name type="scientific">Pseudomonas syringae</name>
    <dbReference type="NCBI Taxonomy" id="317"/>
    <lineage>
        <taxon>Bacteria</taxon>
        <taxon>Pseudomonadati</taxon>
        <taxon>Pseudomonadota</taxon>
        <taxon>Gammaproteobacteria</taxon>
        <taxon>Pseudomonadales</taxon>
        <taxon>Pseudomonadaceae</taxon>
        <taxon>Pseudomonas</taxon>
    </lineage>
</organism>
<dbReference type="AlphaFoldDB" id="A0A085VDB4"/>
<dbReference type="EMBL" id="JPQU01000057">
    <property type="protein sequence ID" value="KFE53427.1"/>
    <property type="molecule type" value="Genomic_DNA"/>
</dbReference>
<dbReference type="PATRIC" id="fig|317.175.peg.4152"/>
<reference evidence="1 2" key="1">
    <citation type="submission" date="2014-07" db="EMBL/GenBank/DDBJ databases">
        <title>Draft Genome Sequences of Environmental Pseudomonas syringae strains.</title>
        <authorList>
            <person name="Baltrus D.A."/>
            <person name="Berge O."/>
            <person name="Morris C."/>
        </authorList>
    </citation>
    <scope>NUCLEOTIDE SEQUENCE [LARGE SCALE GENOMIC DNA]</scope>
    <source>
        <strain evidence="1 2">GAW0119</strain>
    </source>
</reference>
<proteinExistence type="predicted"/>
<evidence type="ECO:0000313" key="1">
    <source>
        <dbReference type="EMBL" id="KFE53427.1"/>
    </source>
</evidence>
<protein>
    <submittedName>
        <fullName evidence="1">Uncharacterized protein</fullName>
    </submittedName>
</protein>
<comment type="caution">
    <text evidence="1">The sequence shown here is derived from an EMBL/GenBank/DDBJ whole genome shotgun (WGS) entry which is preliminary data.</text>
</comment>
<evidence type="ECO:0000313" key="2">
    <source>
        <dbReference type="Proteomes" id="UP000028631"/>
    </source>
</evidence>
<gene>
    <name evidence="1" type="ORF">IV01_19930</name>
</gene>
<dbReference type="Proteomes" id="UP000028631">
    <property type="component" value="Unassembled WGS sequence"/>
</dbReference>
<accession>A0A085VDB4</accession>
<dbReference type="RefSeq" id="WP_032630493.1">
    <property type="nucleotide sequence ID" value="NZ_JPQU01000057.1"/>
</dbReference>
<name>A0A085VDB4_PSESX</name>